<protein>
    <submittedName>
        <fullName evidence="1">Uncharacterized protein</fullName>
    </submittedName>
</protein>
<dbReference type="AlphaFoldDB" id="A0A0F9ITA8"/>
<dbReference type="EMBL" id="LAZR01020045">
    <property type="protein sequence ID" value="KKL90302.1"/>
    <property type="molecule type" value="Genomic_DNA"/>
</dbReference>
<proteinExistence type="predicted"/>
<organism evidence="1">
    <name type="scientific">marine sediment metagenome</name>
    <dbReference type="NCBI Taxonomy" id="412755"/>
    <lineage>
        <taxon>unclassified sequences</taxon>
        <taxon>metagenomes</taxon>
        <taxon>ecological metagenomes</taxon>
    </lineage>
</organism>
<gene>
    <name evidence="1" type="ORF">LCGC14_1906030</name>
</gene>
<evidence type="ECO:0000313" key="1">
    <source>
        <dbReference type="EMBL" id="KKL90302.1"/>
    </source>
</evidence>
<comment type="caution">
    <text evidence="1">The sequence shown here is derived from an EMBL/GenBank/DDBJ whole genome shotgun (WGS) entry which is preliminary data.</text>
</comment>
<sequence length="75" mass="8613">MKAIISRRIIIFILFVSFSLNSLPLLTANRNLNVINQNFKEINLENFNELQASPSTGLDHDDYVQLHGYADQYVT</sequence>
<accession>A0A0F9ITA8</accession>
<name>A0A0F9ITA8_9ZZZZ</name>
<reference evidence="1" key="1">
    <citation type="journal article" date="2015" name="Nature">
        <title>Complex archaea that bridge the gap between prokaryotes and eukaryotes.</title>
        <authorList>
            <person name="Spang A."/>
            <person name="Saw J.H."/>
            <person name="Jorgensen S.L."/>
            <person name="Zaremba-Niedzwiedzka K."/>
            <person name="Martijn J."/>
            <person name="Lind A.E."/>
            <person name="van Eijk R."/>
            <person name="Schleper C."/>
            <person name="Guy L."/>
            <person name="Ettema T.J."/>
        </authorList>
    </citation>
    <scope>NUCLEOTIDE SEQUENCE</scope>
</reference>